<dbReference type="PANTHER" id="PTHR10791">
    <property type="entry name" value="RAG1-ACTIVATING PROTEIN 1"/>
    <property type="match status" value="1"/>
</dbReference>
<feature type="transmembrane region" description="Helical" evidence="11">
    <location>
        <begin position="12"/>
        <end position="34"/>
    </location>
</feature>
<feature type="transmembrane region" description="Helical" evidence="11">
    <location>
        <begin position="279"/>
        <end position="300"/>
    </location>
</feature>
<dbReference type="GO" id="GO:0051119">
    <property type="term" value="F:sugar transmembrane transporter activity"/>
    <property type="evidence" value="ECO:0007669"/>
    <property type="project" value="InterPro"/>
</dbReference>
<evidence type="ECO:0000256" key="7">
    <source>
        <dbReference type="ARBA" id="ARBA00022737"/>
    </source>
</evidence>
<keyword evidence="4" id="KW-1003">Cell membrane</keyword>
<evidence type="ECO:0000256" key="5">
    <source>
        <dbReference type="ARBA" id="ARBA00022597"/>
    </source>
</evidence>
<keyword evidence="9 11" id="KW-0472">Membrane</keyword>
<feature type="transmembrane region" description="Helical" evidence="11">
    <location>
        <begin position="312"/>
        <end position="331"/>
    </location>
</feature>
<comment type="similarity">
    <text evidence="2">Belongs to the SWEET sugar transporter family.</text>
</comment>
<name>A0AAD8JJ90_9APIA</name>
<keyword evidence="5" id="KW-0762">Sugar transport</keyword>
<feature type="transmembrane region" description="Helical" evidence="11">
    <location>
        <begin position="70"/>
        <end position="94"/>
    </location>
</feature>
<feature type="transmembrane region" description="Helical" evidence="11">
    <location>
        <begin position="106"/>
        <end position="126"/>
    </location>
</feature>
<feature type="transmembrane region" description="Helical" evidence="11">
    <location>
        <begin position="147"/>
        <end position="169"/>
    </location>
</feature>
<evidence type="ECO:0000256" key="8">
    <source>
        <dbReference type="ARBA" id="ARBA00022989"/>
    </source>
</evidence>
<gene>
    <name evidence="12" type="ORF">POM88_004388</name>
</gene>
<evidence type="ECO:0000313" key="12">
    <source>
        <dbReference type="EMBL" id="KAK1404783.1"/>
    </source>
</evidence>
<evidence type="ECO:0000313" key="13">
    <source>
        <dbReference type="Proteomes" id="UP001237642"/>
    </source>
</evidence>
<feature type="transmembrane region" description="Helical" evidence="11">
    <location>
        <begin position="224"/>
        <end position="241"/>
    </location>
</feature>
<evidence type="ECO:0000256" key="1">
    <source>
        <dbReference type="ARBA" id="ARBA00004651"/>
    </source>
</evidence>
<feature type="transmembrane region" description="Helical" evidence="11">
    <location>
        <begin position="189"/>
        <end position="212"/>
    </location>
</feature>
<evidence type="ECO:0000256" key="10">
    <source>
        <dbReference type="ARBA" id="ARBA00037238"/>
    </source>
</evidence>
<dbReference type="AlphaFoldDB" id="A0AAD8JJ90"/>
<evidence type="ECO:0000256" key="2">
    <source>
        <dbReference type="ARBA" id="ARBA00007809"/>
    </source>
</evidence>
<dbReference type="Pfam" id="PF03083">
    <property type="entry name" value="MtN3_slv"/>
    <property type="match status" value="3"/>
</dbReference>
<reference evidence="12" key="2">
    <citation type="submission" date="2023-05" db="EMBL/GenBank/DDBJ databases">
        <authorList>
            <person name="Schelkunov M.I."/>
        </authorList>
    </citation>
    <scope>NUCLEOTIDE SEQUENCE</scope>
    <source>
        <strain evidence="12">Hsosn_3</strain>
        <tissue evidence="12">Leaf</tissue>
    </source>
</reference>
<proteinExistence type="inferred from homology"/>
<keyword evidence="8 11" id="KW-1133">Transmembrane helix</keyword>
<evidence type="ECO:0000256" key="4">
    <source>
        <dbReference type="ARBA" id="ARBA00022475"/>
    </source>
</evidence>
<keyword evidence="7" id="KW-0677">Repeat</keyword>
<keyword evidence="6 11" id="KW-0812">Transmembrane</keyword>
<feature type="transmembrane region" description="Helical" evidence="11">
    <location>
        <begin position="343"/>
        <end position="365"/>
    </location>
</feature>
<evidence type="ECO:0000256" key="6">
    <source>
        <dbReference type="ARBA" id="ARBA00022692"/>
    </source>
</evidence>
<dbReference type="InterPro" id="IPR047664">
    <property type="entry name" value="SWEET"/>
</dbReference>
<reference evidence="12" key="1">
    <citation type="submission" date="2023-02" db="EMBL/GenBank/DDBJ databases">
        <title>Genome of toxic invasive species Heracleum sosnowskyi carries increased number of genes despite the absence of recent whole-genome duplications.</title>
        <authorList>
            <person name="Schelkunov M."/>
            <person name="Shtratnikova V."/>
            <person name="Makarenko M."/>
            <person name="Klepikova A."/>
            <person name="Omelchenko D."/>
            <person name="Novikova G."/>
            <person name="Obukhova E."/>
            <person name="Bogdanov V."/>
            <person name="Penin A."/>
            <person name="Logacheva M."/>
        </authorList>
    </citation>
    <scope>NUCLEOTIDE SEQUENCE</scope>
    <source>
        <strain evidence="12">Hsosn_3</strain>
        <tissue evidence="12">Leaf</tissue>
    </source>
</reference>
<comment type="subcellular location">
    <subcellularLocation>
        <location evidence="1">Cell membrane</location>
        <topology evidence="1">Multi-pass membrane protein</topology>
    </subcellularLocation>
</comment>
<dbReference type="InterPro" id="IPR004316">
    <property type="entry name" value="SWEET_rpt"/>
</dbReference>
<evidence type="ECO:0000256" key="9">
    <source>
        <dbReference type="ARBA" id="ARBA00023136"/>
    </source>
</evidence>
<comment type="caution">
    <text evidence="12">The sequence shown here is derived from an EMBL/GenBank/DDBJ whole genome shotgun (WGS) entry which is preliminary data.</text>
</comment>
<protein>
    <recommendedName>
        <fullName evidence="14">Bidirectional sugar transporter SWEET</fullName>
    </recommendedName>
</protein>
<feature type="transmembrane region" description="Helical" evidence="11">
    <location>
        <begin position="46"/>
        <end position="63"/>
    </location>
</feature>
<evidence type="ECO:0000256" key="11">
    <source>
        <dbReference type="SAM" id="Phobius"/>
    </source>
</evidence>
<organism evidence="12 13">
    <name type="scientific">Heracleum sosnowskyi</name>
    <dbReference type="NCBI Taxonomy" id="360622"/>
    <lineage>
        <taxon>Eukaryota</taxon>
        <taxon>Viridiplantae</taxon>
        <taxon>Streptophyta</taxon>
        <taxon>Embryophyta</taxon>
        <taxon>Tracheophyta</taxon>
        <taxon>Spermatophyta</taxon>
        <taxon>Magnoliopsida</taxon>
        <taxon>eudicotyledons</taxon>
        <taxon>Gunneridae</taxon>
        <taxon>Pentapetalae</taxon>
        <taxon>asterids</taxon>
        <taxon>campanulids</taxon>
        <taxon>Apiales</taxon>
        <taxon>Apiaceae</taxon>
        <taxon>Apioideae</taxon>
        <taxon>apioid superclade</taxon>
        <taxon>Tordylieae</taxon>
        <taxon>Tordyliinae</taxon>
        <taxon>Heracleum</taxon>
    </lineage>
</organism>
<feature type="transmembrane region" description="Helical" evidence="11">
    <location>
        <begin position="371"/>
        <end position="391"/>
    </location>
</feature>
<dbReference type="Proteomes" id="UP001237642">
    <property type="component" value="Unassembled WGS sequence"/>
</dbReference>
<evidence type="ECO:0000256" key="3">
    <source>
        <dbReference type="ARBA" id="ARBA00022448"/>
    </source>
</evidence>
<dbReference type="GO" id="GO:0005886">
    <property type="term" value="C:plasma membrane"/>
    <property type="evidence" value="ECO:0007669"/>
    <property type="project" value="UniProtKB-SubCell"/>
</dbReference>
<sequence length="419" mass="46603">MVDTEIIRTIVGIIGNVISFGLFVLAVPSLYRILKSKSVKGVRPDYHLAMMMSCVFWVFYGMPSIHPRHILVLTAYGIGLARELAYLIIILLYANDNKQRMYVGGLFLIELVVISLVIGVVIRLAPTAETRRMLVEADVTKTRSVEYVEYPIVLGKILYALCWAIYALFGRISDSVLWMVDIEIIRTVVGIIGNVISFGLFVLAVPSLYRILKSKSVKGVRPEYHLAMIMSCVFWVFYGMPSIHPRHILVLTAYGIGLATQLAYLIIILLCANDNKQRMYVGGLFLIELVVISLVIGVVIRLAPTAETRRMLVEVCCIVSAGIVSGTEGVCTADVTKTRSVEYVEYPIVLGKILYALCWAIYALFGRISDSVLWAMNIGLVLVGVTQLMYYKSIAKSSAEKKYAMQVQVMGTGADKKKQ</sequence>
<dbReference type="EMBL" id="JAUIZM010000001">
    <property type="protein sequence ID" value="KAK1404783.1"/>
    <property type="molecule type" value="Genomic_DNA"/>
</dbReference>
<dbReference type="Gene3D" id="1.20.1280.290">
    <property type="match status" value="3"/>
</dbReference>
<comment type="function">
    <text evidence="10">Mediates both low-affinity uptake and efflux of sugar across the plasma membrane.</text>
</comment>
<dbReference type="PANTHER" id="PTHR10791:SF30">
    <property type="entry name" value="SUGAR TRANSPORTER SWEET1"/>
    <property type="match status" value="1"/>
</dbReference>
<keyword evidence="3" id="KW-0813">Transport</keyword>
<accession>A0AAD8JJ90</accession>
<evidence type="ECO:0008006" key="14">
    <source>
        <dbReference type="Google" id="ProtNLM"/>
    </source>
</evidence>
<keyword evidence="13" id="KW-1185">Reference proteome</keyword>
<feature type="transmembrane region" description="Helical" evidence="11">
    <location>
        <begin position="247"/>
        <end position="272"/>
    </location>
</feature>